<dbReference type="Proteomes" id="UP001266305">
    <property type="component" value="Unassembled WGS sequence"/>
</dbReference>
<feature type="region of interest" description="Disordered" evidence="3">
    <location>
        <begin position="352"/>
        <end position="394"/>
    </location>
</feature>
<dbReference type="Pfam" id="PF03357">
    <property type="entry name" value="Snf7"/>
    <property type="match status" value="2"/>
</dbReference>
<name>A0ABQ9U6V9_SAGOE</name>
<protein>
    <recommendedName>
        <fullName evidence="6">Charged multivesicular body protein 3</fullName>
    </recommendedName>
</protein>
<reference evidence="4 5" key="1">
    <citation type="submission" date="2023-05" db="EMBL/GenBank/DDBJ databases">
        <title>B98-5 Cell Line De Novo Hybrid Assembly: An Optical Mapping Approach.</title>
        <authorList>
            <person name="Kananen K."/>
            <person name="Auerbach J.A."/>
            <person name="Kautto E."/>
            <person name="Blachly J.S."/>
        </authorList>
    </citation>
    <scope>NUCLEOTIDE SEQUENCE [LARGE SCALE GENOMIC DNA]</scope>
    <source>
        <strain evidence="4">B95-8</strain>
        <tissue evidence="4">Cell line</tissue>
    </source>
</reference>
<dbReference type="EMBL" id="JASSZA010000015">
    <property type="protein sequence ID" value="KAK2092793.1"/>
    <property type="molecule type" value="Genomic_DNA"/>
</dbReference>
<keyword evidence="5" id="KW-1185">Reference proteome</keyword>
<comment type="caution">
    <text evidence="4">The sequence shown here is derived from an EMBL/GenBank/DDBJ whole genome shotgun (WGS) entry which is preliminary data.</text>
</comment>
<gene>
    <name evidence="4" type="ORF">P7K49_029322</name>
</gene>
<feature type="compositionally biased region" description="Acidic residues" evidence="3">
    <location>
        <begin position="373"/>
        <end position="382"/>
    </location>
</feature>
<dbReference type="InterPro" id="IPR005024">
    <property type="entry name" value="Snf7_fam"/>
</dbReference>
<evidence type="ECO:0000313" key="4">
    <source>
        <dbReference type="EMBL" id="KAK2092793.1"/>
    </source>
</evidence>
<accession>A0ABQ9U6V9</accession>
<evidence type="ECO:0000256" key="3">
    <source>
        <dbReference type="SAM" id="MobiDB-lite"/>
    </source>
</evidence>
<evidence type="ECO:0008006" key="6">
    <source>
        <dbReference type="Google" id="ProtNLM"/>
    </source>
</evidence>
<feature type="region of interest" description="Disordered" evidence="3">
    <location>
        <begin position="206"/>
        <end position="225"/>
    </location>
</feature>
<dbReference type="PANTHER" id="PTHR10476">
    <property type="entry name" value="CHARGED MULTIVESICULAR BODY PROTEIN"/>
    <property type="match status" value="1"/>
</dbReference>
<proteinExistence type="inferred from homology"/>
<sequence length="394" mass="43553">MEGVIIQNGEGKLVRRVSESCHKWHSSGGQLSHFEKVSEDCYREIPLSVMKEEEEKVKRSVKDAAKKGQKDVCVVLAKEMIRSRKAVSKLYASKAHMNSVLMGMKNQLVSSTIYADSPRSGRSCCSALFRQLAEAFQPSEDFLFEEQIPTYCPPEISGYLVHLASTAPKLLLAGRIPREAVVGFCVAEMHESSRLLNGSDGVSRGAAHAMKGRPNGGIQELNSNTPSSRKFIEHIPCSAVLRVAGSLQKSTEVMKAMQSLVKIPEIQATMRELSKEMMKNGSEYQQNRVLVRFRQAAGAATHDLLLLESPEHQEEMLEDTFESMDDQEEMEEEAEMEIDKILFEITAGALGKAPSKVTDALPEPEPSGAMAASEDEEEEEALEAMQSRLATLRS</sequence>
<keyword evidence="2" id="KW-0175">Coiled coil</keyword>
<feature type="coiled-coil region" evidence="2">
    <location>
        <begin position="317"/>
        <end position="344"/>
    </location>
</feature>
<evidence type="ECO:0000256" key="2">
    <source>
        <dbReference type="SAM" id="Coils"/>
    </source>
</evidence>
<evidence type="ECO:0000256" key="1">
    <source>
        <dbReference type="ARBA" id="ARBA00006190"/>
    </source>
</evidence>
<organism evidence="4 5">
    <name type="scientific">Saguinus oedipus</name>
    <name type="common">Cotton-top tamarin</name>
    <name type="synonym">Oedipomidas oedipus</name>
    <dbReference type="NCBI Taxonomy" id="9490"/>
    <lineage>
        <taxon>Eukaryota</taxon>
        <taxon>Metazoa</taxon>
        <taxon>Chordata</taxon>
        <taxon>Craniata</taxon>
        <taxon>Vertebrata</taxon>
        <taxon>Euteleostomi</taxon>
        <taxon>Mammalia</taxon>
        <taxon>Eutheria</taxon>
        <taxon>Euarchontoglires</taxon>
        <taxon>Primates</taxon>
        <taxon>Haplorrhini</taxon>
        <taxon>Platyrrhini</taxon>
        <taxon>Cebidae</taxon>
        <taxon>Callitrichinae</taxon>
        <taxon>Saguinus</taxon>
    </lineage>
</organism>
<evidence type="ECO:0000313" key="5">
    <source>
        <dbReference type="Proteomes" id="UP001266305"/>
    </source>
</evidence>
<comment type="similarity">
    <text evidence="1">Belongs to the SNF7 family.</text>
</comment>
<dbReference type="Gene3D" id="6.10.140.1230">
    <property type="match status" value="3"/>
</dbReference>